<gene>
    <name evidence="1" type="ORF">Fmac_007341</name>
</gene>
<evidence type="ECO:0000313" key="2">
    <source>
        <dbReference type="Proteomes" id="UP001603857"/>
    </source>
</evidence>
<dbReference type="EMBL" id="JBGMDY010000003">
    <property type="protein sequence ID" value="KAL2339401.1"/>
    <property type="molecule type" value="Genomic_DNA"/>
</dbReference>
<protein>
    <submittedName>
        <fullName evidence="1">Uncharacterized protein</fullName>
    </submittedName>
</protein>
<dbReference type="Proteomes" id="UP001603857">
    <property type="component" value="Unassembled WGS sequence"/>
</dbReference>
<evidence type="ECO:0000313" key="1">
    <source>
        <dbReference type="EMBL" id="KAL2339401.1"/>
    </source>
</evidence>
<accession>A0ABD1MUA3</accession>
<reference evidence="1 2" key="1">
    <citation type="submission" date="2024-08" db="EMBL/GenBank/DDBJ databases">
        <title>Insights into the chromosomal genome structure of Flemingia macrophylla.</title>
        <authorList>
            <person name="Ding Y."/>
            <person name="Zhao Y."/>
            <person name="Bi W."/>
            <person name="Wu M."/>
            <person name="Zhao G."/>
            <person name="Gong Y."/>
            <person name="Li W."/>
            <person name="Zhang P."/>
        </authorList>
    </citation>
    <scope>NUCLEOTIDE SEQUENCE [LARGE SCALE GENOMIC DNA]</scope>
    <source>
        <strain evidence="1">DYQJB</strain>
        <tissue evidence="1">Leaf</tissue>
    </source>
</reference>
<dbReference type="AlphaFoldDB" id="A0ABD1MUA3"/>
<organism evidence="1 2">
    <name type="scientific">Flemingia macrophylla</name>
    <dbReference type="NCBI Taxonomy" id="520843"/>
    <lineage>
        <taxon>Eukaryota</taxon>
        <taxon>Viridiplantae</taxon>
        <taxon>Streptophyta</taxon>
        <taxon>Embryophyta</taxon>
        <taxon>Tracheophyta</taxon>
        <taxon>Spermatophyta</taxon>
        <taxon>Magnoliopsida</taxon>
        <taxon>eudicotyledons</taxon>
        <taxon>Gunneridae</taxon>
        <taxon>Pentapetalae</taxon>
        <taxon>rosids</taxon>
        <taxon>fabids</taxon>
        <taxon>Fabales</taxon>
        <taxon>Fabaceae</taxon>
        <taxon>Papilionoideae</taxon>
        <taxon>50 kb inversion clade</taxon>
        <taxon>NPAAA clade</taxon>
        <taxon>indigoferoid/millettioid clade</taxon>
        <taxon>Phaseoleae</taxon>
        <taxon>Flemingia</taxon>
    </lineage>
</organism>
<name>A0ABD1MUA3_9FABA</name>
<keyword evidence="2" id="KW-1185">Reference proteome</keyword>
<proteinExistence type="predicted"/>
<comment type="caution">
    <text evidence="1">The sequence shown here is derived from an EMBL/GenBank/DDBJ whole genome shotgun (WGS) entry which is preliminary data.</text>
</comment>
<sequence>MTNITIAFDGIILLSTKPNLRAEEQSMGSIPIILQMLIFFLHTNTKNFLPK</sequence>